<dbReference type="SUPFAM" id="SSF53474">
    <property type="entry name" value="alpha/beta-Hydrolases"/>
    <property type="match status" value="1"/>
</dbReference>
<dbReference type="Gene3D" id="3.40.50.1820">
    <property type="entry name" value="alpha/beta hydrolase"/>
    <property type="match status" value="1"/>
</dbReference>
<name>A0A380NZZ7_STRGR</name>
<dbReference type="InterPro" id="IPR029058">
    <property type="entry name" value="AB_hydrolase_fold"/>
</dbReference>
<evidence type="ECO:0000256" key="1">
    <source>
        <dbReference type="ARBA" id="ARBA00022801"/>
    </source>
</evidence>
<dbReference type="Proteomes" id="UP000254150">
    <property type="component" value="Unassembled WGS sequence"/>
</dbReference>
<dbReference type="PANTHER" id="PTHR48081">
    <property type="entry name" value="AB HYDROLASE SUPERFAMILY PROTEIN C4A8.06C"/>
    <property type="match status" value="1"/>
</dbReference>
<evidence type="ECO:0000259" key="2">
    <source>
        <dbReference type="Pfam" id="PF07859"/>
    </source>
</evidence>
<keyword evidence="1 3" id="KW-0378">Hydrolase</keyword>
<dbReference type="InterPro" id="IPR050300">
    <property type="entry name" value="GDXG_lipolytic_enzyme"/>
</dbReference>
<reference evidence="3 4" key="1">
    <citation type="submission" date="2018-06" db="EMBL/GenBank/DDBJ databases">
        <authorList>
            <consortium name="Pathogen Informatics"/>
            <person name="Doyle S."/>
        </authorList>
    </citation>
    <scope>NUCLEOTIDE SEQUENCE [LARGE SCALE GENOMIC DNA]</scope>
    <source>
        <strain evidence="3 4">NCTC7807</strain>
    </source>
</reference>
<proteinExistence type="predicted"/>
<accession>A0A380NZZ7</accession>
<dbReference type="InterPro" id="IPR013094">
    <property type="entry name" value="AB_hydrolase_3"/>
</dbReference>
<dbReference type="GeneID" id="95070094"/>
<dbReference type="GO" id="GO:0016787">
    <property type="term" value="F:hydrolase activity"/>
    <property type="evidence" value="ECO:0007669"/>
    <property type="project" value="UniProtKB-KW"/>
</dbReference>
<gene>
    <name evidence="3" type="primary">mlhB</name>
    <name evidence="3" type="ORF">NCTC7807_03519</name>
</gene>
<dbReference type="EC" id="3.1.1.83" evidence="3"/>
<dbReference type="Pfam" id="PF07859">
    <property type="entry name" value="Abhydrolase_3"/>
    <property type="match status" value="1"/>
</dbReference>
<evidence type="ECO:0000313" key="3">
    <source>
        <dbReference type="EMBL" id="SUP58077.1"/>
    </source>
</evidence>
<feature type="domain" description="Alpha/beta hydrolase fold-3" evidence="2">
    <location>
        <begin position="93"/>
        <end position="298"/>
    </location>
</feature>
<dbReference type="RefSeq" id="WP_100455191.1">
    <property type="nucleotide sequence ID" value="NZ_UHID01000006.1"/>
</dbReference>
<dbReference type="PANTHER" id="PTHR48081:SF8">
    <property type="entry name" value="ALPHA_BETA HYDROLASE FOLD-3 DOMAIN-CONTAINING PROTEIN-RELATED"/>
    <property type="match status" value="1"/>
</dbReference>
<dbReference type="EMBL" id="UHID01000006">
    <property type="protein sequence ID" value="SUP58077.1"/>
    <property type="molecule type" value="Genomic_DNA"/>
</dbReference>
<evidence type="ECO:0000313" key="4">
    <source>
        <dbReference type="Proteomes" id="UP000254150"/>
    </source>
</evidence>
<protein>
    <submittedName>
        <fullName evidence="3">Alpha/beta hydrolase fold-3 domain protein</fullName>
        <ecNumber evidence="3">3.1.1.83</ecNumber>
    </submittedName>
</protein>
<organism evidence="3 4">
    <name type="scientific">Streptomyces griseus</name>
    <dbReference type="NCBI Taxonomy" id="1911"/>
    <lineage>
        <taxon>Bacteria</taxon>
        <taxon>Bacillati</taxon>
        <taxon>Actinomycetota</taxon>
        <taxon>Actinomycetes</taxon>
        <taxon>Kitasatosporales</taxon>
        <taxon>Streptomycetaceae</taxon>
        <taxon>Streptomyces</taxon>
    </lineage>
</organism>
<sequence>MPAPSEDAPPPAPPYDPELAGVAAELRRTTPDTAEADMVPAMREAAAAYPEVTDELLTADGAWQVHEDDADGVPVLVCRPTAPAPGPPPVLCVVHGGGMIVGDARQGVLDPLTYARELGCAVVSVAYRLAPEHPHPAPVEDCLTALAWTLGEGAAAHGLDAGRAVLHGTSAGGGLAAGAALLARDRGAPLPAALMLLSPMLDDRNDSLSARQLAGSGVWDRAANAAGWAALLGAAAGGPDVSPYAAPARAGDLSGLPPLYLDVGSAETFRDEGTAFTSRVWAAGGRAELHVWPGAFHGSDGLVPGARVSRAARAARLDWLRRVLALRG</sequence>
<dbReference type="AlphaFoldDB" id="A0A380NZZ7"/>